<dbReference type="GO" id="GO:0005524">
    <property type="term" value="F:ATP binding"/>
    <property type="evidence" value="ECO:0007669"/>
    <property type="project" value="UniProtKB-UniRule"/>
</dbReference>
<feature type="compositionally biased region" description="Polar residues" evidence="8">
    <location>
        <begin position="56"/>
        <end position="74"/>
    </location>
</feature>
<keyword evidence="3 6" id="KW-0547">Nucleotide-binding</keyword>
<evidence type="ECO:0000256" key="6">
    <source>
        <dbReference type="PROSITE-ProRule" id="PRU10141"/>
    </source>
</evidence>
<dbReference type="GO" id="GO:0007224">
    <property type="term" value="P:smoothened signaling pathway"/>
    <property type="evidence" value="ECO:0007669"/>
    <property type="project" value="TreeGrafter"/>
</dbReference>
<dbReference type="PROSITE" id="PS50011">
    <property type="entry name" value="PROTEIN_KINASE_DOM"/>
    <property type="match status" value="1"/>
</dbReference>
<dbReference type="GO" id="GO:0004674">
    <property type="term" value="F:protein serine/threonine kinase activity"/>
    <property type="evidence" value="ECO:0007669"/>
    <property type="project" value="UniProtKB-KW"/>
</dbReference>
<dbReference type="PANTHER" id="PTHR24058">
    <property type="entry name" value="DUAL SPECIFICITY PROTEIN KINASE"/>
    <property type="match status" value="1"/>
</dbReference>
<dbReference type="Ensembl" id="ENSCSET00000006115.1">
    <property type="protein sequence ID" value="ENSCSEP00000006050.1"/>
    <property type="gene ID" value="ENSCSEG00000003852.1"/>
</dbReference>
<dbReference type="GO" id="GO:0003713">
    <property type="term" value="F:transcription coactivator activity"/>
    <property type="evidence" value="ECO:0007669"/>
    <property type="project" value="TreeGrafter"/>
</dbReference>
<evidence type="ECO:0000313" key="10">
    <source>
        <dbReference type="Ensembl" id="ENSCSEP00000006050.1"/>
    </source>
</evidence>
<dbReference type="PROSITE" id="PS00108">
    <property type="entry name" value="PROTEIN_KINASE_ST"/>
    <property type="match status" value="1"/>
</dbReference>
<evidence type="ECO:0000256" key="3">
    <source>
        <dbReference type="ARBA" id="ARBA00022741"/>
    </source>
</evidence>
<evidence type="ECO:0000256" key="2">
    <source>
        <dbReference type="ARBA" id="ARBA00022679"/>
    </source>
</evidence>
<dbReference type="Proteomes" id="UP000265120">
    <property type="component" value="Chromosome 8"/>
</dbReference>
<feature type="binding site" evidence="6">
    <location>
        <position position="112"/>
    </location>
    <ligand>
        <name>ATP</name>
        <dbReference type="ChEBI" id="CHEBI:30616"/>
    </ligand>
</feature>
<dbReference type="InterPro" id="IPR050494">
    <property type="entry name" value="Ser_Thr_dual-spec_kinase"/>
</dbReference>
<feature type="domain" description="Protein kinase" evidence="9">
    <location>
        <begin position="83"/>
        <end position="392"/>
    </location>
</feature>
<keyword evidence="4" id="KW-0418">Kinase</keyword>
<keyword evidence="1 7" id="KW-0723">Serine/threonine-protein kinase</keyword>
<dbReference type="GO" id="GO:0046332">
    <property type="term" value="F:SMAD binding"/>
    <property type="evidence" value="ECO:0007669"/>
    <property type="project" value="TreeGrafter"/>
</dbReference>
<dbReference type="PANTHER" id="PTHR24058:SF53">
    <property type="entry name" value="HOMEODOMAIN-INTERACTING PROTEIN KINASE 2"/>
    <property type="match status" value="1"/>
</dbReference>
<name>A0A3P8V0P7_CYNSE</name>
<dbReference type="InterPro" id="IPR017441">
    <property type="entry name" value="Protein_kinase_ATP_BS"/>
</dbReference>
<evidence type="ECO:0000256" key="8">
    <source>
        <dbReference type="SAM" id="MobiDB-lite"/>
    </source>
</evidence>
<dbReference type="GeneTree" id="ENSGT00940000164472"/>
<dbReference type="PROSITE" id="PS00107">
    <property type="entry name" value="PROTEIN_KINASE_ATP"/>
    <property type="match status" value="1"/>
</dbReference>
<protein>
    <recommendedName>
        <fullName evidence="9">Protein kinase domain-containing protein</fullName>
    </recommendedName>
</protein>
<dbReference type="GO" id="GO:0045944">
    <property type="term" value="P:positive regulation of transcription by RNA polymerase II"/>
    <property type="evidence" value="ECO:0007669"/>
    <property type="project" value="TreeGrafter"/>
</dbReference>
<organism evidence="10 11">
    <name type="scientific">Cynoglossus semilaevis</name>
    <name type="common">Tongue sole</name>
    <dbReference type="NCBI Taxonomy" id="244447"/>
    <lineage>
        <taxon>Eukaryota</taxon>
        <taxon>Metazoa</taxon>
        <taxon>Chordata</taxon>
        <taxon>Craniata</taxon>
        <taxon>Vertebrata</taxon>
        <taxon>Euteleostomi</taxon>
        <taxon>Actinopterygii</taxon>
        <taxon>Neopterygii</taxon>
        <taxon>Teleostei</taxon>
        <taxon>Neoteleostei</taxon>
        <taxon>Acanthomorphata</taxon>
        <taxon>Carangaria</taxon>
        <taxon>Pleuronectiformes</taxon>
        <taxon>Pleuronectoidei</taxon>
        <taxon>Cynoglossidae</taxon>
        <taxon>Cynoglossinae</taxon>
        <taxon>Cynoglossus</taxon>
    </lineage>
</organism>
<sequence length="431" mass="49473">TPLRNSRRETRRWTNSEKTHVRRKQTSRLRSLRHTMATLTALTPLQVHRVDGNRMSAAQSTSHRVGNSSREESSNATVQYGEYTLIKELGKGSFGVVHKCIRQDTKEVVAVKIIQKEYAWMGKREVKILNSLKKCCHGTKNMVKLNRHRMHNGEVLLEFEMLDLTISQFMTRYYRSLHLSEIQSIAQQMLEALDTLKSISVAHSDLKPDNIMFIDHKLQPMKVKLIDFGLATHVSGLPHGNKIQAHNYRAPEVTLGLHLNEAVDMWSLGCILAFIYLRSHLFSRGACDHQITQEIIQMLGPLENQMLENGICTANVFYKDGNCWKLSDPCTCKERKHHTRKRFSSLDDITLTRPNTAECEDTQAFVSLLKEMLILDPDKRVTPSQALKHPFLTTKHFPKKNYIQRAEYLLVTAAPYTFSVSGKCLSFCFFE</sequence>
<dbReference type="AlphaFoldDB" id="A0A3P8V0P7"/>
<dbReference type="STRING" id="244447.ENSCSEP00000006050"/>
<proteinExistence type="inferred from homology"/>
<evidence type="ECO:0000259" key="9">
    <source>
        <dbReference type="PROSITE" id="PS50011"/>
    </source>
</evidence>
<feature type="compositionally biased region" description="Basic and acidic residues" evidence="8">
    <location>
        <begin position="1"/>
        <end position="19"/>
    </location>
</feature>
<reference evidence="10 11" key="1">
    <citation type="journal article" date="2014" name="Nat. Genet.">
        <title>Whole-genome sequence of a flatfish provides insights into ZW sex chromosome evolution and adaptation to a benthic lifestyle.</title>
        <authorList>
            <person name="Chen S."/>
            <person name="Zhang G."/>
            <person name="Shao C."/>
            <person name="Huang Q."/>
            <person name="Liu G."/>
            <person name="Zhang P."/>
            <person name="Song W."/>
            <person name="An N."/>
            <person name="Chalopin D."/>
            <person name="Volff J.N."/>
            <person name="Hong Y."/>
            <person name="Li Q."/>
            <person name="Sha Z."/>
            <person name="Zhou H."/>
            <person name="Xie M."/>
            <person name="Yu Q."/>
            <person name="Liu Y."/>
            <person name="Xiang H."/>
            <person name="Wang N."/>
            <person name="Wu K."/>
            <person name="Yang C."/>
            <person name="Zhou Q."/>
            <person name="Liao X."/>
            <person name="Yang L."/>
            <person name="Hu Q."/>
            <person name="Zhang J."/>
            <person name="Meng L."/>
            <person name="Jin L."/>
            <person name="Tian Y."/>
            <person name="Lian J."/>
            <person name="Yang J."/>
            <person name="Miao G."/>
            <person name="Liu S."/>
            <person name="Liang Z."/>
            <person name="Yan F."/>
            <person name="Li Y."/>
            <person name="Sun B."/>
            <person name="Zhang H."/>
            <person name="Zhang J."/>
            <person name="Zhu Y."/>
            <person name="Du M."/>
            <person name="Zhao Y."/>
            <person name="Schartl M."/>
            <person name="Tang Q."/>
            <person name="Wang J."/>
        </authorList>
    </citation>
    <scope>NUCLEOTIDE SEQUENCE</scope>
</reference>
<feature type="region of interest" description="Disordered" evidence="8">
    <location>
        <begin position="50"/>
        <end position="74"/>
    </location>
</feature>
<dbReference type="Gene3D" id="1.10.510.10">
    <property type="entry name" value="Transferase(Phosphotransferase) domain 1"/>
    <property type="match status" value="1"/>
</dbReference>
<evidence type="ECO:0000256" key="4">
    <source>
        <dbReference type="ARBA" id="ARBA00022777"/>
    </source>
</evidence>
<dbReference type="InParanoid" id="A0A3P8V0P7"/>
<reference evidence="10" key="3">
    <citation type="submission" date="2025-09" db="UniProtKB">
        <authorList>
            <consortium name="Ensembl"/>
        </authorList>
    </citation>
    <scope>IDENTIFICATION</scope>
</reference>
<dbReference type="SMART" id="SM00220">
    <property type="entry name" value="S_TKc"/>
    <property type="match status" value="1"/>
</dbReference>
<dbReference type="Pfam" id="PF00069">
    <property type="entry name" value="Pkinase"/>
    <property type="match status" value="1"/>
</dbReference>
<keyword evidence="11" id="KW-1185">Reference proteome</keyword>
<dbReference type="GO" id="GO:0005737">
    <property type="term" value="C:cytoplasm"/>
    <property type="evidence" value="ECO:0007669"/>
    <property type="project" value="TreeGrafter"/>
</dbReference>
<evidence type="ECO:0000256" key="7">
    <source>
        <dbReference type="RuleBase" id="RU000304"/>
    </source>
</evidence>
<dbReference type="SUPFAM" id="SSF56112">
    <property type="entry name" value="Protein kinase-like (PK-like)"/>
    <property type="match status" value="1"/>
</dbReference>
<evidence type="ECO:0000313" key="11">
    <source>
        <dbReference type="Proteomes" id="UP000265120"/>
    </source>
</evidence>
<dbReference type="GO" id="GO:0004713">
    <property type="term" value="F:protein tyrosine kinase activity"/>
    <property type="evidence" value="ECO:0007669"/>
    <property type="project" value="TreeGrafter"/>
</dbReference>
<keyword evidence="5 6" id="KW-0067">ATP-binding</keyword>
<dbReference type="InterPro" id="IPR000719">
    <property type="entry name" value="Prot_kinase_dom"/>
</dbReference>
<feature type="region of interest" description="Disordered" evidence="8">
    <location>
        <begin position="1"/>
        <end position="28"/>
    </location>
</feature>
<dbReference type="InterPro" id="IPR008271">
    <property type="entry name" value="Ser/Thr_kinase_AS"/>
</dbReference>
<evidence type="ECO:0000256" key="1">
    <source>
        <dbReference type="ARBA" id="ARBA00022527"/>
    </source>
</evidence>
<reference evidence="10" key="2">
    <citation type="submission" date="2025-08" db="UniProtKB">
        <authorList>
            <consortium name="Ensembl"/>
        </authorList>
    </citation>
    <scope>IDENTIFICATION</scope>
</reference>
<dbReference type="GO" id="GO:0042771">
    <property type="term" value="P:intrinsic apoptotic signaling pathway in response to DNA damage by p53 class mediator"/>
    <property type="evidence" value="ECO:0007669"/>
    <property type="project" value="TreeGrafter"/>
</dbReference>
<keyword evidence="2" id="KW-0808">Transferase</keyword>
<dbReference type="GO" id="GO:0016605">
    <property type="term" value="C:PML body"/>
    <property type="evidence" value="ECO:0007669"/>
    <property type="project" value="TreeGrafter"/>
</dbReference>
<evidence type="ECO:0000256" key="5">
    <source>
        <dbReference type="ARBA" id="ARBA00022840"/>
    </source>
</evidence>
<dbReference type="Gene3D" id="3.30.200.20">
    <property type="entry name" value="Phosphorylase Kinase, domain 1"/>
    <property type="match status" value="1"/>
</dbReference>
<comment type="similarity">
    <text evidence="7">Belongs to the protein kinase superfamily.</text>
</comment>
<dbReference type="GO" id="GO:0003714">
    <property type="term" value="F:transcription corepressor activity"/>
    <property type="evidence" value="ECO:0007669"/>
    <property type="project" value="TreeGrafter"/>
</dbReference>
<accession>A0A3P8V0P7</accession>
<dbReference type="InterPro" id="IPR011009">
    <property type="entry name" value="Kinase-like_dom_sf"/>
</dbReference>